<sequence length="192" mass="21062">MPPHTPGPAAPPASTDAPDYYDISEYSGIVPNDDDSVIPARTFSCACDLALPDQTAAELHAMELNLCTTCFGSTRQEPFPGYTRPCTSCAATGRRGRQLVWQLAHAEAERTITLPLIRLLLPHRPFRLSELSDKVRSHLSLPPGRLPVGPRVRDLLLHLQAQGEVALLSAPDRLLDGPDVVLYNDPHWVRTT</sequence>
<accession>A0A919QA04</accession>
<dbReference type="AlphaFoldDB" id="A0A919QA04"/>
<name>A0A919QA04_9ACTN</name>
<proteinExistence type="predicted"/>
<evidence type="ECO:0000313" key="1">
    <source>
        <dbReference type="EMBL" id="GIH25087.1"/>
    </source>
</evidence>
<organism evidence="1 2">
    <name type="scientific">Acrocarpospora phusangensis</name>
    <dbReference type="NCBI Taxonomy" id="1070424"/>
    <lineage>
        <taxon>Bacteria</taxon>
        <taxon>Bacillati</taxon>
        <taxon>Actinomycetota</taxon>
        <taxon>Actinomycetes</taxon>
        <taxon>Streptosporangiales</taxon>
        <taxon>Streptosporangiaceae</taxon>
        <taxon>Acrocarpospora</taxon>
    </lineage>
</organism>
<dbReference type="EMBL" id="BOOA01000025">
    <property type="protein sequence ID" value="GIH25087.1"/>
    <property type="molecule type" value="Genomic_DNA"/>
</dbReference>
<protein>
    <submittedName>
        <fullName evidence="1">Uncharacterized protein</fullName>
    </submittedName>
</protein>
<dbReference type="RefSeq" id="WP_239161753.1">
    <property type="nucleotide sequence ID" value="NZ_BOOA01000025.1"/>
</dbReference>
<gene>
    <name evidence="1" type="ORF">Aph01nite_33970</name>
</gene>
<dbReference type="Proteomes" id="UP000640052">
    <property type="component" value="Unassembled WGS sequence"/>
</dbReference>
<reference evidence="1" key="1">
    <citation type="submission" date="2021-01" db="EMBL/GenBank/DDBJ databases">
        <title>Whole genome shotgun sequence of Acrocarpospora phusangensis NBRC 108782.</title>
        <authorList>
            <person name="Komaki H."/>
            <person name="Tamura T."/>
        </authorList>
    </citation>
    <scope>NUCLEOTIDE SEQUENCE</scope>
    <source>
        <strain evidence="1">NBRC 108782</strain>
    </source>
</reference>
<keyword evidence="2" id="KW-1185">Reference proteome</keyword>
<comment type="caution">
    <text evidence="1">The sequence shown here is derived from an EMBL/GenBank/DDBJ whole genome shotgun (WGS) entry which is preliminary data.</text>
</comment>
<evidence type="ECO:0000313" key="2">
    <source>
        <dbReference type="Proteomes" id="UP000640052"/>
    </source>
</evidence>